<sequence length="113" mass="11958">MAETGHVRFPGSLDPGAQEFIPRNPNQLTLFGPPPPQPLPPPPHQVFYPYPPISEVVPYAQYAASPAYASAAPTVCTPVPPPSVAATRAVLLSSVPSDVSEGTVRREVEGFGR</sequence>
<proteinExistence type="predicted"/>
<gene>
    <name evidence="2" type="ORF">Prudu_002161</name>
</gene>
<organism evidence="2">
    <name type="scientific">Prunus dulcis</name>
    <name type="common">Almond</name>
    <name type="synonym">Amygdalus dulcis</name>
    <dbReference type="NCBI Taxonomy" id="3755"/>
    <lineage>
        <taxon>Eukaryota</taxon>
        <taxon>Viridiplantae</taxon>
        <taxon>Streptophyta</taxon>
        <taxon>Embryophyta</taxon>
        <taxon>Tracheophyta</taxon>
        <taxon>Spermatophyta</taxon>
        <taxon>Magnoliopsida</taxon>
        <taxon>eudicotyledons</taxon>
        <taxon>Gunneridae</taxon>
        <taxon>Pentapetalae</taxon>
        <taxon>rosids</taxon>
        <taxon>fabids</taxon>
        <taxon>Rosales</taxon>
        <taxon>Rosaceae</taxon>
        <taxon>Amygdaloideae</taxon>
        <taxon>Amygdaleae</taxon>
        <taxon>Prunus</taxon>
    </lineage>
</organism>
<dbReference type="EMBL" id="AP019297">
    <property type="protein sequence ID" value="BBG93989.1"/>
    <property type="molecule type" value="Genomic_DNA"/>
</dbReference>
<evidence type="ECO:0000313" key="2">
    <source>
        <dbReference type="EMBL" id="BBG93989.1"/>
    </source>
</evidence>
<evidence type="ECO:0000256" key="1">
    <source>
        <dbReference type="SAM" id="MobiDB-lite"/>
    </source>
</evidence>
<protein>
    <submittedName>
        <fullName evidence="2">Uncharacterized protein</fullName>
    </submittedName>
</protein>
<reference evidence="2" key="1">
    <citation type="journal article" date="2019" name="Science">
        <title>Mutation of a bHLH transcription factor allowed almond domestication.</title>
        <authorList>
            <person name="Sanchez-Perez R."/>
            <person name="Pavan S."/>
            <person name="Mazzeo R."/>
            <person name="Moldovan C."/>
            <person name="Aiese Cigliano R."/>
            <person name="Del Cueto J."/>
            <person name="Ricciardi F."/>
            <person name="Lotti C."/>
            <person name="Ricciardi L."/>
            <person name="Dicenta F."/>
            <person name="Lopez-Marques R.L."/>
            <person name="Lindberg Moller B."/>
        </authorList>
    </citation>
    <scope>NUCLEOTIDE SEQUENCE</scope>
</reference>
<feature type="region of interest" description="Disordered" evidence="1">
    <location>
        <begin position="1"/>
        <end position="45"/>
    </location>
</feature>
<name>A0A4Y1QQ83_PRUDU</name>
<dbReference type="AlphaFoldDB" id="A0A4Y1QQ83"/>
<feature type="compositionally biased region" description="Pro residues" evidence="1">
    <location>
        <begin position="32"/>
        <end position="45"/>
    </location>
</feature>
<accession>A0A4Y1QQ83</accession>